<reference evidence="1" key="1">
    <citation type="submission" date="2023-03" db="EMBL/GenBank/DDBJ databases">
        <title>Andean soil-derived lignocellulolytic bacterial consortium as a source of novel taxa and putative plastic-active enzymes.</title>
        <authorList>
            <person name="Diaz-Garcia L."/>
            <person name="Chuvochina M."/>
            <person name="Feuerriegel G."/>
            <person name="Bunk B."/>
            <person name="Sproer C."/>
            <person name="Streit W.R."/>
            <person name="Rodriguez L.M."/>
            <person name="Overmann J."/>
            <person name="Jimenez D.J."/>
        </authorList>
    </citation>
    <scope>NUCLEOTIDE SEQUENCE</scope>
    <source>
        <strain evidence="1">MAG 833</strain>
    </source>
</reference>
<dbReference type="EMBL" id="CP119326">
    <property type="protein sequence ID" value="WEK40421.1"/>
    <property type="molecule type" value="Genomic_DNA"/>
</dbReference>
<dbReference type="Pfam" id="PF04365">
    <property type="entry name" value="BrnT_toxin"/>
    <property type="match status" value="1"/>
</dbReference>
<dbReference type="InterPro" id="IPR007460">
    <property type="entry name" value="BrnT_toxin"/>
</dbReference>
<organism evidence="1 2">
    <name type="scientific">Candidatus Brevundimonas colombiensis</name>
    <dbReference type="NCBI Taxonomy" id="3121376"/>
    <lineage>
        <taxon>Bacteria</taxon>
        <taxon>Pseudomonadati</taxon>
        <taxon>Pseudomonadota</taxon>
        <taxon>Alphaproteobacteria</taxon>
        <taxon>Caulobacterales</taxon>
        <taxon>Caulobacteraceae</taxon>
        <taxon>Brevundimonas</taxon>
    </lineage>
</organism>
<dbReference type="Gene3D" id="3.10.450.530">
    <property type="entry name" value="Ribonuclease toxin, BrnT, of type II toxin-antitoxin system"/>
    <property type="match status" value="1"/>
</dbReference>
<evidence type="ECO:0000313" key="2">
    <source>
        <dbReference type="Proteomes" id="UP001213664"/>
    </source>
</evidence>
<gene>
    <name evidence="1" type="ORF">P0Y50_02105</name>
</gene>
<proteinExistence type="predicted"/>
<dbReference type="AlphaFoldDB" id="A0AAJ5WY07"/>
<evidence type="ECO:0000313" key="1">
    <source>
        <dbReference type="EMBL" id="WEK40421.1"/>
    </source>
</evidence>
<accession>A0AAJ5WY07</accession>
<name>A0AAJ5WY07_9CAUL</name>
<protein>
    <submittedName>
        <fullName evidence="1">BrnT family toxin</fullName>
    </submittedName>
</protein>
<sequence>MKVGFDPGKDASNRAKHGLSLSRAGELDLLAAFVLADDRLDYGEPRWRAYGMMDGRLHMLAFTFRDGMLRAISLRRANARECKRYG</sequence>
<dbReference type="InterPro" id="IPR038573">
    <property type="entry name" value="BrnT_sf"/>
</dbReference>
<dbReference type="Proteomes" id="UP001213664">
    <property type="component" value="Chromosome"/>
</dbReference>